<name>A0ABT9NZC6_9ACTN</name>
<sequence>MSHEPGPARSAWPWLILLTLVVSISLLLHLAGLPSPVLFGALAAGLAYALVAPHPPTVPGFAFTAGQAVLGASIGSTLDPAALSSLQADWFPVILSCLATLLLSVGAGYLLRLKSGISTATGVFAMVAGGASGIVAISRDLGADDRVVAVVQYLRVLIILVGMPLVAQFVFRADPVADPVTGAAPGLTPESAGTLREIGAGLALTALALVIGIPLARRIPLPAGALLFPLVVTASLTGTGLVDASVPGALESVGFALIGLQVGLRFTRASLKAVAAVLPLAMLAIIGLIVASAGLGVLLARATGRSLLDGYLATTPGGLYAVLATAVGSGSDVTFVLTVQIVRLFVMLFSAPLLARFISRS</sequence>
<evidence type="ECO:0000256" key="1">
    <source>
        <dbReference type="SAM" id="Phobius"/>
    </source>
</evidence>
<comment type="caution">
    <text evidence="2">The sequence shown here is derived from an EMBL/GenBank/DDBJ whole genome shotgun (WGS) entry which is preliminary data.</text>
</comment>
<feature type="transmembrane region" description="Helical" evidence="1">
    <location>
        <begin position="150"/>
        <end position="171"/>
    </location>
</feature>
<dbReference type="Proteomes" id="UP001235712">
    <property type="component" value="Unassembled WGS sequence"/>
</dbReference>
<proteinExistence type="predicted"/>
<accession>A0ABT9NZC6</accession>
<feature type="transmembrane region" description="Helical" evidence="1">
    <location>
        <begin position="335"/>
        <end position="355"/>
    </location>
</feature>
<feature type="transmembrane region" description="Helical" evidence="1">
    <location>
        <begin position="60"/>
        <end position="78"/>
    </location>
</feature>
<feature type="transmembrane region" description="Helical" evidence="1">
    <location>
        <begin position="311"/>
        <end position="329"/>
    </location>
</feature>
<dbReference type="InterPro" id="IPR017516">
    <property type="entry name" value="AbrB_dup"/>
</dbReference>
<feature type="transmembrane region" description="Helical" evidence="1">
    <location>
        <begin position="12"/>
        <end position="30"/>
    </location>
</feature>
<dbReference type="EMBL" id="JAUSQZ010000001">
    <property type="protein sequence ID" value="MDP9825774.1"/>
    <property type="molecule type" value="Genomic_DNA"/>
</dbReference>
<gene>
    <name evidence="2" type="ORF">J2S57_001523</name>
</gene>
<feature type="transmembrane region" description="Helical" evidence="1">
    <location>
        <begin position="117"/>
        <end position="138"/>
    </location>
</feature>
<keyword evidence="1" id="KW-1133">Transmembrane helix</keyword>
<feature type="transmembrane region" description="Helical" evidence="1">
    <location>
        <begin position="37"/>
        <end position="54"/>
    </location>
</feature>
<protein>
    <submittedName>
        <fullName evidence="2">Membrane AbrB-like protein</fullName>
    </submittedName>
</protein>
<organism evidence="2 3">
    <name type="scientific">Kineosporia succinea</name>
    <dbReference type="NCBI Taxonomy" id="84632"/>
    <lineage>
        <taxon>Bacteria</taxon>
        <taxon>Bacillati</taxon>
        <taxon>Actinomycetota</taxon>
        <taxon>Actinomycetes</taxon>
        <taxon>Kineosporiales</taxon>
        <taxon>Kineosporiaceae</taxon>
        <taxon>Kineosporia</taxon>
    </lineage>
</organism>
<keyword evidence="1" id="KW-0812">Transmembrane</keyword>
<dbReference type="PANTHER" id="PTHR38457:SF1">
    <property type="entry name" value="REGULATOR ABRB-RELATED"/>
    <property type="match status" value="1"/>
</dbReference>
<dbReference type="PIRSF" id="PIRSF038991">
    <property type="entry name" value="Protein_AbrB"/>
    <property type="match status" value="1"/>
</dbReference>
<dbReference type="InterPro" id="IPR007820">
    <property type="entry name" value="AbrB_fam"/>
</dbReference>
<dbReference type="Pfam" id="PF05145">
    <property type="entry name" value="AbrB"/>
    <property type="match status" value="1"/>
</dbReference>
<dbReference type="NCBIfam" id="TIGR03082">
    <property type="entry name" value="Gneg_AbrB_dup"/>
    <property type="match status" value="2"/>
</dbReference>
<keyword evidence="1" id="KW-0472">Membrane</keyword>
<evidence type="ECO:0000313" key="2">
    <source>
        <dbReference type="EMBL" id="MDP9825774.1"/>
    </source>
</evidence>
<feature type="transmembrane region" description="Helical" evidence="1">
    <location>
        <begin position="223"/>
        <end position="242"/>
    </location>
</feature>
<evidence type="ECO:0000313" key="3">
    <source>
        <dbReference type="Proteomes" id="UP001235712"/>
    </source>
</evidence>
<keyword evidence="3" id="KW-1185">Reference proteome</keyword>
<feature type="transmembrane region" description="Helical" evidence="1">
    <location>
        <begin position="273"/>
        <end position="299"/>
    </location>
</feature>
<feature type="transmembrane region" description="Helical" evidence="1">
    <location>
        <begin position="90"/>
        <end position="111"/>
    </location>
</feature>
<feature type="transmembrane region" description="Helical" evidence="1">
    <location>
        <begin position="198"/>
        <end position="216"/>
    </location>
</feature>
<dbReference type="RefSeq" id="WP_307239897.1">
    <property type="nucleotide sequence ID" value="NZ_JAUSQZ010000001.1"/>
</dbReference>
<dbReference type="PANTHER" id="PTHR38457">
    <property type="entry name" value="REGULATOR ABRB-RELATED"/>
    <property type="match status" value="1"/>
</dbReference>
<reference evidence="2 3" key="1">
    <citation type="submission" date="2023-07" db="EMBL/GenBank/DDBJ databases">
        <title>Sequencing the genomes of 1000 actinobacteria strains.</title>
        <authorList>
            <person name="Klenk H.-P."/>
        </authorList>
    </citation>
    <scope>NUCLEOTIDE SEQUENCE [LARGE SCALE GENOMIC DNA]</scope>
    <source>
        <strain evidence="2 3">DSM 44388</strain>
    </source>
</reference>